<evidence type="ECO:0000313" key="3">
    <source>
        <dbReference type="Proteomes" id="UP001195483"/>
    </source>
</evidence>
<dbReference type="EMBL" id="JAEAOA010001155">
    <property type="protein sequence ID" value="KAK3589170.1"/>
    <property type="molecule type" value="Genomic_DNA"/>
</dbReference>
<reference evidence="2" key="1">
    <citation type="journal article" date="2021" name="Genome Biol. Evol.">
        <title>A High-Quality Reference Genome for a Parasitic Bivalve with Doubly Uniparental Inheritance (Bivalvia: Unionida).</title>
        <authorList>
            <person name="Smith C.H."/>
        </authorList>
    </citation>
    <scope>NUCLEOTIDE SEQUENCE</scope>
    <source>
        <strain evidence="2">CHS0354</strain>
    </source>
</reference>
<gene>
    <name evidence="2" type="ORF">CHS0354_018876</name>
</gene>
<protein>
    <submittedName>
        <fullName evidence="2">Uncharacterized protein</fullName>
    </submittedName>
</protein>
<organism evidence="2 3">
    <name type="scientific">Potamilus streckersoni</name>
    <dbReference type="NCBI Taxonomy" id="2493646"/>
    <lineage>
        <taxon>Eukaryota</taxon>
        <taxon>Metazoa</taxon>
        <taxon>Spiralia</taxon>
        <taxon>Lophotrochozoa</taxon>
        <taxon>Mollusca</taxon>
        <taxon>Bivalvia</taxon>
        <taxon>Autobranchia</taxon>
        <taxon>Heteroconchia</taxon>
        <taxon>Palaeoheterodonta</taxon>
        <taxon>Unionida</taxon>
        <taxon>Unionoidea</taxon>
        <taxon>Unionidae</taxon>
        <taxon>Ambleminae</taxon>
        <taxon>Lampsilini</taxon>
        <taxon>Potamilus</taxon>
    </lineage>
</organism>
<keyword evidence="3" id="KW-1185">Reference proteome</keyword>
<reference evidence="2" key="2">
    <citation type="journal article" date="2021" name="Genome Biol. Evol.">
        <title>Developing a high-quality reference genome for a parasitic bivalve with doubly uniparental inheritance (Bivalvia: Unionida).</title>
        <authorList>
            <person name="Smith C.H."/>
        </authorList>
    </citation>
    <scope>NUCLEOTIDE SEQUENCE</scope>
    <source>
        <strain evidence="2">CHS0354</strain>
        <tissue evidence="2">Mantle</tissue>
    </source>
</reference>
<dbReference type="Proteomes" id="UP001195483">
    <property type="component" value="Unassembled WGS sequence"/>
</dbReference>
<feature type="compositionally biased region" description="Basic and acidic residues" evidence="1">
    <location>
        <begin position="1"/>
        <end position="12"/>
    </location>
</feature>
<reference evidence="2" key="3">
    <citation type="submission" date="2023-05" db="EMBL/GenBank/DDBJ databases">
        <authorList>
            <person name="Smith C.H."/>
        </authorList>
    </citation>
    <scope>NUCLEOTIDE SEQUENCE</scope>
    <source>
        <strain evidence="2">CHS0354</strain>
        <tissue evidence="2">Mantle</tissue>
    </source>
</reference>
<dbReference type="AlphaFoldDB" id="A0AAE0VU80"/>
<evidence type="ECO:0000313" key="2">
    <source>
        <dbReference type="EMBL" id="KAK3589170.1"/>
    </source>
</evidence>
<sequence length="150" mass="17408">MTERGSDIRTDESAYVEEEETVDTTKQFEKKNRIFQGKYLANNLIQILTTKSPWATRLPVPSIFGIVQPEVKSVDNIEMVTMGQPDNPIQKQKKYPLLKKILGNYRNENEKQRFSNPLIRRSIEEYHTEGLSNNYGYLSKNKILQSLITP</sequence>
<feature type="region of interest" description="Disordered" evidence="1">
    <location>
        <begin position="1"/>
        <end position="20"/>
    </location>
</feature>
<name>A0AAE0VU80_9BIVA</name>
<accession>A0AAE0VU80</accession>
<comment type="caution">
    <text evidence="2">The sequence shown here is derived from an EMBL/GenBank/DDBJ whole genome shotgun (WGS) entry which is preliminary data.</text>
</comment>
<evidence type="ECO:0000256" key="1">
    <source>
        <dbReference type="SAM" id="MobiDB-lite"/>
    </source>
</evidence>
<proteinExistence type="predicted"/>